<evidence type="ECO:0000313" key="3">
    <source>
        <dbReference type="Proteomes" id="UP000249419"/>
    </source>
</evidence>
<dbReference type="Proteomes" id="UP000249419">
    <property type="component" value="Unassembled WGS sequence"/>
</dbReference>
<protein>
    <submittedName>
        <fullName evidence="2">Chitinase</fullName>
    </submittedName>
</protein>
<feature type="region of interest" description="Disordered" evidence="1">
    <location>
        <begin position="242"/>
        <end position="304"/>
    </location>
</feature>
<feature type="compositionally biased region" description="Low complexity" evidence="1">
    <location>
        <begin position="77"/>
        <end position="86"/>
    </location>
</feature>
<feature type="compositionally biased region" description="Low complexity" evidence="1">
    <location>
        <begin position="242"/>
        <end position="257"/>
    </location>
</feature>
<feature type="compositionally biased region" description="Low complexity" evidence="1">
    <location>
        <begin position="1"/>
        <end position="67"/>
    </location>
</feature>
<feature type="region of interest" description="Disordered" evidence="1">
    <location>
        <begin position="1"/>
        <end position="86"/>
    </location>
</feature>
<dbReference type="AlphaFoldDB" id="A0A328NFU9"/>
<feature type="compositionally biased region" description="Basic residues" evidence="1">
    <location>
        <begin position="280"/>
        <end position="290"/>
    </location>
</feature>
<comment type="caution">
    <text evidence="2">The sequence shown here is derived from an EMBL/GenBank/DDBJ whole genome shotgun (WGS) entry which is preliminary data.</text>
</comment>
<accession>A0A328NFU9</accession>
<name>A0A328NFU9_9ACTN</name>
<sequence length="304" mass="31113">MSSSSSSSFASPARSASGRAGTAPGAPGPAAISSAASSSSSPSMTTPSSSSSRSAASVSPSVSTSAARENHSRASSRRPTASSASAYAYRSRAVHGTVASLVRSGTWSIATAASFCPRSPRAPAATISSSIATAWSSFSRSAPRNRSMARSGRPRARSQSASTARWLCNPLIRWYVRSSAIADCHSPARYAARPTASRTAEMRDASRRAASACANASAGSSSISCPVATRCRATVSATGLFSESSSARTSLSRSVATMSSGSAGAEIRPPSDDSEPPVRSSRRNSPSRRGRSSDRKPPVRSPPR</sequence>
<evidence type="ECO:0000313" key="2">
    <source>
        <dbReference type="EMBL" id="RAO28932.1"/>
    </source>
</evidence>
<proteinExistence type="predicted"/>
<organism evidence="2 3">
    <name type="scientific">Micromonospora saelicesensis</name>
    <dbReference type="NCBI Taxonomy" id="285676"/>
    <lineage>
        <taxon>Bacteria</taxon>
        <taxon>Bacillati</taxon>
        <taxon>Actinomycetota</taxon>
        <taxon>Actinomycetes</taxon>
        <taxon>Micromonosporales</taxon>
        <taxon>Micromonosporaceae</taxon>
        <taxon>Micromonospora</taxon>
    </lineage>
</organism>
<gene>
    <name evidence="2" type="ORF">PSN13_05214</name>
</gene>
<evidence type="ECO:0000256" key="1">
    <source>
        <dbReference type="SAM" id="MobiDB-lite"/>
    </source>
</evidence>
<reference evidence="2 3" key="1">
    <citation type="submission" date="2018-03" db="EMBL/GenBank/DDBJ databases">
        <title>Defining the species Micromonospora saelicesensis and Micromonospora noduli under the framework of genomics.</title>
        <authorList>
            <person name="Riesco R."/>
            <person name="Trujillo M.E."/>
        </authorList>
    </citation>
    <scope>NUCLEOTIDE SEQUENCE [LARGE SCALE GENOMIC DNA]</scope>
    <source>
        <strain evidence="2 3">PSN13</strain>
    </source>
</reference>
<dbReference type="EMBL" id="PYAG01000035">
    <property type="protein sequence ID" value="RAO28932.1"/>
    <property type="molecule type" value="Genomic_DNA"/>
</dbReference>